<name>A0A813DFH5_POLGL</name>
<keyword evidence="2" id="KW-0732">Signal</keyword>
<reference evidence="3" key="1">
    <citation type="submission" date="2021-02" db="EMBL/GenBank/DDBJ databases">
        <authorList>
            <person name="Dougan E. K."/>
            <person name="Rhodes N."/>
            <person name="Thang M."/>
            <person name="Chan C."/>
        </authorList>
    </citation>
    <scope>NUCLEOTIDE SEQUENCE</scope>
</reference>
<proteinExistence type="predicted"/>
<evidence type="ECO:0000313" key="4">
    <source>
        <dbReference type="Proteomes" id="UP000654075"/>
    </source>
</evidence>
<feature type="chain" id="PRO_5032288162" evidence="2">
    <location>
        <begin position="25"/>
        <end position="336"/>
    </location>
</feature>
<evidence type="ECO:0000256" key="1">
    <source>
        <dbReference type="SAM" id="MobiDB-lite"/>
    </source>
</evidence>
<feature type="region of interest" description="Disordered" evidence="1">
    <location>
        <begin position="278"/>
        <end position="305"/>
    </location>
</feature>
<evidence type="ECO:0000256" key="2">
    <source>
        <dbReference type="SAM" id="SignalP"/>
    </source>
</evidence>
<accession>A0A813DFH5</accession>
<keyword evidence="4" id="KW-1185">Reference proteome</keyword>
<gene>
    <name evidence="3" type="ORF">PGLA1383_LOCUS4473</name>
</gene>
<dbReference type="EMBL" id="CAJNNV010001674">
    <property type="protein sequence ID" value="CAE8585567.1"/>
    <property type="molecule type" value="Genomic_DNA"/>
</dbReference>
<organism evidence="3 4">
    <name type="scientific">Polarella glacialis</name>
    <name type="common">Dinoflagellate</name>
    <dbReference type="NCBI Taxonomy" id="89957"/>
    <lineage>
        <taxon>Eukaryota</taxon>
        <taxon>Sar</taxon>
        <taxon>Alveolata</taxon>
        <taxon>Dinophyceae</taxon>
        <taxon>Suessiales</taxon>
        <taxon>Suessiaceae</taxon>
        <taxon>Polarella</taxon>
    </lineage>
</organism>
<feature type="region of interest" description="Disordered" evidence="1">
    <location>
        <begin position="183"/>
        <end position="221"/>
    </location>
</feature>
<sequence>MQAHYVVVICLATAMAMAPRWTKARSALACRTFLRPDGTKGTWLLTIWRPFSGSSSSDGNCVARPLGPPFLCCTSSSTELFCIMMQSAASHGDTSQSVDAAARRSRDALGVGIAKVGSPSAGSGRGAARAVCQRACPRLLCRPFGESATPPEAAKRAGCSLRWRLWQAELPQLMKFQKMRAGPSTLKPSWDQEAWPKRLKQTSLETSPSWRQKDEGPRAWSSDSSAAVAGWRPIANVPQMKVQSLNVFLAIALCPFAAPAAQSVHCAPKEQLPFPGEEQAEAKAVPRPIRGSAGGPSSPTQRAKMLSAYNEQAAEWVRDLAQISEFGSYQKRLTRT</sequence>
<protein>
    <submittedName>
        <fullName evidence="3">Uncharacterized protein</fullName>
    </submittedName>
</protein>
<feature type="compositionally biased region" description="Polar residues" evidence="1">
    <location>
        <begin position="201"/>
        <end position="210"/>
    </location>
</feature>
<comment type="caution">
    <text evidence="3">The sequence shown here is derived from an EMBL/GenBank/DDBJ whole genome shotgun (WGS) entry which is preliminary data.</text>
</comment>
<feature type="signal peptide" evidence="2">
    <location>
        <begin position="1"/>
        <end position="24"/>
    </location>
</feature>
<evidence type="ECO:0000313" key="3">
    <source>
        <dbReference type="EMBL" id="CAE8585567.1"/>
    </source>
</evidence>
<dbReference type="AlphaFoldDB" id="A0A813DFH5"/>
<dbReference type="Proteomes" id="UP000654075">
    <property type="component" value="Unassembled WGS sequence"/>
</dbReference>